<dbReference type="AlphaFoldDB" id="A0A8H3IMR0"/>
<sequence>MCLIHLRPANARTPSPDQFVPSRPITRGNTLPPLSPHSYPNNSSSNHHPRSNRNSKQATIHTQSTPRVSRTSDLRRLSIQSQEQWDATRRKELEAARETERKAWEMQQMPHPPPPHQQQQPPQAPDPPLLPLPLTHTHPTSSTPQHQPQRRISFQAAPRPPPPPEEKIVVFKDPAPIPTLRHGSDYSYGEGPVFTSASSLTTPSYPTTTTTNKNNNAATESGAGDQQPGKQKPPPHRRRESSVSVVNGRDGSVLERSVSGQLYVLGGGGGADMKRRPGAGAPRRSTGSVRGSVNGSVEGSSWGKDPRASTGGRSVRERIVVVDEVRGTRRREYVRERVGG</sequence>
<feature type="compositionally biased region" description="Low complexity" evidence="1">
    <location>
        <begin position="132"/>
        <end position="147"/>
    </location>
</feature>
<evidence type="ECO:0000313" key="2">
    <source>
        <dbReference type="EMBL" id="CAF9924728.1"/>
    </source>
</evidence>
<keyword evidence="3" id="KW-1185">Reference proteome</keyword>
<feature type="region of interest" description="Disordered" evidence="1">
    <location>
        <begin position="1"/>
        <end position="316"/>
    </location>
</feature>
<reference evidence="2" key="1">
    <citation type="submission" date="2021-03" db="EMBL/GenBank/DDBJ databases">
        <authorList>
            <person name="Tagirdzhanova G."/>
        </authorList>
    </citation>
    <scope>NUCLEOTIDE SEQUENCE</scope>
</reference>
<feature type="compositionally biased region" description="Pro residues" evidence="1">
    <location>
        <begin position="110"/>
        <end position="131"/>
    </location>
</feature>
<gene>
    <name evidence="2" type="ORF">HETSPECPRED_005672</name>
</gene>
<proteinExistence type="predicted"/>
<organism evidence="2 3">
    <name type="scientific">Heterodermia speciosa</name>
    <dbReference type="NCBI Taxonomy" id="116794"/>
    <lineage>
        <taxon>Eukaryota</taxon>
        <taxon>Fungi</taxon>
        <taxon>Dikarya</taxon>
        <taxon>Ascomycota</taxon>
        <taxon>Pezizomycotina</taxon>
        <taxon>Lecanoromycetes</taxon>
        <taxon>OSLEUM clade</taxon>
        <taxon>Lecanoromycetidae</taxon>
        <taxon>Caliciales</taxon>
        <taxon>Physciaceae</taxon>
        <taxon>Heterodermia</taxon>
    </lineage>
</organism>
<dbReference type="Proteomes" id="UP000664521">
    <property type="component" value="Unassembled WGS sequence"/>
</dbReference>
<name>A0A8H3IMR0_9LECA</name>
<feature type="compositionally biased region" description="Low complexity" evidence="1">
    <location>
        <begin position="195"/>
        <end position="219"/>
    </location>
</feature>
<feature type="compositionally biased region" description="Basic and acidic residues" evidence="1">
    <location>
        <begin position="86"/>
        <end position="104"/>
    </location>
</feature>
<comment type="caution">
    <text evidence="2">The sequence shown here is derived from an EMBL/GenBank/DDBJ whole genome shotgun (WGS) entry which is preliminary data.</text>
</comment>
<dbReference type="EMBL" id="CAJPDS010000036">
    <property type="protein sequence ID" value="CAF9924728.1"/>
    <property type="molecule type" value="Genomic_DNA"/>
</dbReference>
<accession>A0A8H3IMR0</accession>
<dbReference type="OrthoDB" id="10633629at2759"/>
<evidence type="ECO:0000313" key="3">
    <source>
        <dbReference type="Proteomes" id="UP000664521"/>
    </source>
</evidence>
<protein>
    <submittedName>
        <fullName evidence="2">Uncharacterized protein</fullName>
    </submittedName>
</protein>
<feature type="compositionally biased region" description="Polar residues" evidence="1">
    <location>
        <begin position="56"/>
        <end position="69"/>
    </location>
</feature>
<feature type="compositionally biased region" description="Polar residues" evidence="1">
    <location>
        <begin position="285"/>
        <end position="299"/>
    </location>
</feature>
<evidence type="ECO:0000256" key="1">
    <source>
        <dbReference type="SAM" id="MobiDB-lite"/>
    </source>
</evidence>
<feature type="compositionally biased region" description="Low complexity" evidence="1">
    <location>
        <begin position="36"/>
        <end position="46"/>
    </location>
</feature>